<comment type="caution">
    <text evidence="2">The sequence shown here is derived from an EMBL/GenBank/DDBJ whole genome shotgun (WGS) entry which is preliminary data.</text>
</comment>
<protein>
    <submittedName>
        <fullName evidence="2">AraC family transcriptional regulator</fullName>
    </submittedName>
</protein>
<dbReference type="PANTHER" id="PTHR36444">
    <property type="entry name" value="TRANSCRIPTIONAL REGULATOR PROTEIN YOBU-RELATED"/>
    <property type="match status" value="1"/>
</dbReference>
<proteinExistence type="predicted"/>
<organism evidence="2 3">
    <name type="scientific">Staphylococcus croceilyticus</name>
    <dbReference type="NCBI Taxonomy" id="319942"/>
    <lineage>
        <taxon>Bacteria</taxon>
        <taxon>Bacillati</taxon>
        <taxon>Bacillota</taxon>
        <taxon>Bacilli</taxon>
        <taxon>Bacillales</taxon>
        <taxon>Staphylococcaceae</taxon>
        <taxon>Staphylococcus</taxon>
    </lineage>
</organism>
<sequence length="158" mass="18217">MDYRFIDLEKLKFVGIKRRFNNGKEMQQGIPDFWQEVNDKQLTEKIIEKSNHKLSGILGICYSLDNGEMEYMIGVPTNTDGYNEGTYEIIELEAQTYIVFNAVGKVPKAVKTTLAHIHQNVLPHLDVTVKSMPLLEHYLPGNTHSDDYITEIWMPISR</sequence>
<dbReference type="InterPro" id="IPR029441">
    <property type="entry name" value="Cass2"/>
</dbReference>
<gene>
    <name evidence="2" type="ORF">E2556_09160</name>
</gene>
<dbReference type="PANTHER" id="PTHR36444:SF3">
    <property type="entry name" value="TRANSCRIPTIONAL ACTIVATOR, PUTATIVE-RELATED"/>
    <property type="match status" value="1"/>
</dbReference>
<dbReference type="InterPro" id="IPR010499">
    <property type="entry name" value="AraC_E-bd"/>
</dbReference>
<dbReference type="RefSeq" id="WP_103328534.1">
    <property type="nucleotide sequence ID" value="NZ_PPRD01000011.1"/>
</dbReference>
<dbReference type="EMBL" id="SRJF01000012">
    <property type="protein sequence ID" value="TGA75477.1"/>
    <property type="molecule type" value="Genomic_DNA"/>
</dbReference>
<evidence type="ECO:0000313" key="2">
    <source>
        <dbReference type="EMBL" id="TGA75477.1"/>
    </source>
</evidence>
<feature type="domain" description="AraC effector-binding" evidence="1">
    <location>
        <begin position="1"/>
        <end position="157"/>
    </location>
</feature>
<evidence type="ECO:0000313" key="3">
    <source>
        <dbReference type="Proteomes" id="UP000298482"/>
    </source>
</evidence>
<evidence type="ECO:0000259" key="1">
    <source>
        <dbReference type="SMART" id="SM00871"/>
    </source>
</evidence>
<dbReference type="InterPro" id="IPR011256">
    <property type="entry name" value="Reg_factor_effector_dom_sf"/>
</dbReference>
<dbReference type="Proteomes" id="UP000298482">
    <property type="component" value="Unassembled WGS sequence"/>
</dbReference>
<dbReference type="SUPFAM" id="SSF55136">
    <property type="entry name" value="Probable bacterial effector-binding domain"/>
    <property type="match status" value="1"/>
</dbReference>
<accession>A0ABY2KBG6</accession>
<name>A0ABY2KBG6_9STAP</name>
<reference evidence="2 3" key="1">
    <citation type="submission" date="2019-04" db="EMBL/GenBank/DDBJ databases">
        <title>Genomic characterization of Staphylococcus petrasii strains.</title>
        <authorList>
            <person name="Vrbovska V."/>
            <person name="Kovarovic V."/>
            <person name="Maslanova I."/>
            <person name="Indrakova A."/>
            <person name="Petras P."/>
            <person name="Sedo O."/>
            <person name="Svec P."/>
            <person name="Fisarova L."/>
            <person name="Sedlacek I."/>
            <person name="Doskar J."/>
            <person name="Pantucek R."/>
        </authorList>
    </citation>
    <scope>NUCLEOTIDE SEQUENCE [LARGE SCALE GENOMIC DNA]</scope>
    <source>
        <strain evidence="2 3">CCM 8421</strain>
    </source>
</reference>
<dbReference type="Pfam" id="PF14526">
    <property type="entry name" value="Cass2"/>
    <property type="match status" value="1"/>
</dbReference>
<dbReference type="Gene3D" id="3.20.80.10">
    <property type="entry name" value="Regulatory factor, effector binding domain"/>
    <property type="match status" value="1"/>
</dbReference>
<keyword evidence="3" id="KW-1185">Reference proteome</keyword>
<dbReference type="InterPro" id="IPR053182">
    <property type="entry name" value="YobU-like_regulator"/>
</dbReference>
<dbReference type="SMART" id="SM00871">
    <property type="entry name" value="AraC_E_bind"/>
    <property type="match status" value="1"/>
</dbReference>